<keyword evidence="19" id="KW-1185">Reference proteome</keyword>
<feature type="compositionally biased region" description="Basic and acidic residues" evidence="16">
    <location>
        <begin position="77"/>
        <end position="91"/>
    </location>
</feature>
<keyword evidence="9" id="KW-0156">Chromatin regulator</keyword>
<comment type="subunit">
    <text evidence="14">Component of the eNoSC complex, composed of SIRT1, SUV39H1 and RRP8.</text>
</comment>
<feature type="compositionally biased region" description="Basic residues" evidence="16">
    <location>
        <begin position="35"/>
        <end position="51"/>
    </location>
</feature>
<keyword evidence="17" id="KW-0732">Signal</keyword>
<keyword evidence="11" id="KW-0804">Transcription</keyword>
<evidence type="ECO:0000256" key="13">
    <source>
        <dbReference type="ARBA" id="ARBA00057870"/>
    </source>
</evidence>
<comment type="function">
    <text evidence="13">Essential component of the eNoSC (energy-dependent nucleolar silencing) complex, a complex that mediates silencing of rDNA in response to intracellular energy status and acts by recruiting histone-modifying enzymes. The eNoSC complex is able to sense the energy status of cell: upon glucose starvation, elevation of NAD(+)/NADP(+) ratio activates SIRT1, leading to histone H3 deacetylation followed by dimethylation of H3 at 'Lys-9' (H3K9me2) by SUV39H1 and the formation of silent chromatin in the rDNA locus. In the complex, RRP8 binds to H3K9me2 and probably acts as a methyltransferase. Its substrates are however unknown.</text>
</comment>
<dbReference type="OrthoDB" id="10258825at2759"/>
<keyword evidence="4" id="KW-0678">Repressor</keyword>
<feature type="compositionally biased region" description="Basic and acidic residues" evidence="16">
    <location>
        <begin position="53"/>
        <end position="70"/>
    </location>
</feature>
<accession>A0A2G9S014</accession>
<dbReference type="SUPFAM" id="SSF53335">
    <property type="entry name" value="S-adenosyl-L-methionine-dependent methyltransferases"/>
    <property type="match status" value="1"/>
</dbReference>
<dbReference type="GO" id="GO:0032259">
    <property type="term" value="P:methylation"/>
    <property type="evidence" value="ECO:0007669"/>
    <property type="project" value="UniProtKB-KW"/>
</dbReference>
<evidence type="ECO:0000256" key="2">
    <source>
        <dbReference type="ARBA" id="ARBA00006301"/>
    </source>
</evidence>
<dbReference type="Pfam" id="PF05148">
    <property type="entry name" value="Methyltransf_8"/>
    <property type="match status" value="1"/>
</dbReference>
<evidence type="ECO:0000256" key="4">
    <source>
        <dbReference type="ARBA" id="ARBA00022491"/>
    </source>
</evidence>
<keyword evidence="6 15" id="KW-0489">Methyltransferase</keyword>
<feature type="signal peptide" evidence="17">
    <location>
        <begin position="1"/>
        <end position="16"/>
    </location>
</feature>
<dbReference type="EC" id="2.1.1.-" evidence="15"/>
<dbReference type="GO" id="GO:0008168">
    <property type="term" value="F:methyltransferase activity"/>
    <property type="evidence" value="ECO:0007669"/>
    <property type="project" value="UniProtKB-KW"/>
</dbReference>
<feature type="compositionally biased region" description="Basic and acidic residues" evidence="16">
    <location>
        <begin position="136"/>
        <end position="156"/>
    </location>
</feature>
<dbReference type="PANTHER" id="PTHR12787:SF0">
    <property type="entry name" value="RIBOSOMAL RNA-PROCESSING PROTEIN 8"/>
    <property type="match status" value="1"/>
</dbReference>
<evidence type="ECO:0000313" key="18">
    <source>
        <dbReference type="EMBL" id="PIO33404.1"/>
    </source>
</evidence>
<evidence type="ECO:0000256" key="12">
    <source>
        <dbReference type="ARBA" id="ARBA00023242"/>
    </source>
</evidence>
<proteinExistence type="inferred from homology"/>
<organism evidence="18 19">
    <name type="scientific">Aquarana catesbeiana</name>
    <name type="common">American bullfrog</name>
    <name type="synonym">Rana catesbeiana</name>
    <dbReference type="NCBI Taxonomy" id="8400"/>
    <lineage>
        <taxon>Eukaryota</taxon>
        <taxon>Metazoa</taxon>
        <taxon>Chordata</taxon>
        <taxon>Craniata</taxon>
        <taxon>Vertebrata</taxon>
        <taxon>Euteleostomi</taxon>
        <taxon>Amphibia</taxon>
        <taxon>Batrachia</taxon>
        <taxon>Anura</taxon>
        <taxon>Neobatrachia</taxon>
        <taxon>Ranoidea</taxon>
        <taxon>Ranidae</taxon>
        <taxon>Aquarana</taxon>
    </lineage>
</organism>
<dbReference type="Gene3D" id="1.10.10.2150">
    <property type="entry name" value="Ribosomal RNA-processing protein 8, N-terminal domain"/>
    <property type="match status" value="1"/>
</dbReference>
<evidence type="ECO:0000256" key="9">
    <source>
        <dbReference type="ARBA" id="ARBA00022853"/>
    </source>
</evidence>
<dbReference type="GO" id="GO:0005677">
    <property type="term" value="C:chromatin silencing complex"/>
    <property type="evidence" value="ECO:0007669"/>
    <property type="project" value="TreeGrafter"/>
</dbReference>
<feature type="compositionally biased region" description="Basic and acidic residues" evidence="16">
    <location>
        <begin position="181"/>
        <end position="190"/>
    </location>
</feature>
<dbReference type="InterPro" id="IPR042036">
    <property type="entry name" value="RRP8_N"/>
</dbReference>
<reference evidence="19" key="1">
    <citation type="journal article" date="2017" name="Nat. Commun.">
        <title>The North American bullfrog draft genome provides insight into hormonal regulation of long noncoding RNA.</title>
        <authorList>
            <person name="Hammond S.A."/>
            <person name="Warren R.L."/>
            <person name="Vandervalk B.P."/>
            <person name="Kucuk E."/>
            <person name="Khan H."/>
            <person name="Gibb E.A."/>
            <person name="Pandoh P."/>
            <person name="Kirk H."/>
            <person name="Zhao Y."/>
            <person name="Jones M."/>
            <person name="Mungall A.J."/>
            <person name="Coope R."/>
            <person name="Pleasance S."/>
            <person name="Moore R.A."/>
            <person name="Holt R.A."/>
            <person name="Round J.M."/>
            <person name="Ohora S."/>
            <person name="Walle B.V."/>
            <person name="Veldhoen N."/>
            <person name="Helbing C.C."/>
            <person name="Birol I."/>
        </authorList>
    </citation>
    <scope>NUCLEOTIDE SEQUENCE [LARGE SCALE GENOMIC DNA]</scope>
</reference>
<protein>
    <recommendedName>
        <fullName evidence="3 15">Ribosomal RNA-processing protein 8</fullName>
        <ecNumber evidence="15">2.1.1.-</ecNumber>
    </recommendedName>
</protein>
<evidence type="ECO:0000256" key="10">
    <source>
        <dbReference type="ARBA" id="ARBA00023015"/>
    </source>
</evidence>
<dbReference type="InterPro" id="IPR007823">
    <property type="entry name" value="RRP8"/>
</dbReference>
<dbReference type="EMBL" id="KV929093">
    <property type="protein sequence ID" value="PIO33404.1"/>
    <property type="molecule type" value="Genomic_DNA"/>
</dbReference>
<dbReference type="PANTHER" id="PTHR12787">
    <property type="entry name" value="RIBOSOMAL RNA-PROCESSING PROTEIN 8"/>
    <property type="match status" value="1"/>
</dbReference>
<name>A0A2G9S014_AQUCT</name>
<evidence type="ECO:0000256" key="17">
    <source>
        <dbReference type="SAM" id="SignalP"/>
    </source>
</evidence>
<evidence type="ECO:0000256" key="14">
    <source>
        <dbReference type="ARBA" id="ARBA00062710"/>
    </source>
</evidence>
<keyword evidence="10" id="KW-0805">Transcription regulation</keyword>
<dbReference type="CDD" id="cd02440">
    <property type="entry name" value="AdoMet_MTases"/>
    <property type="match status" value="1"/>
</dbReference>
<dbReference type="GO" id="GO:0005730">
    <property type="term" value="C:nucleolus"/>
    <property type="evidence" value="ECO:0007669"/>
    <property type="project" value="UniProtKB-SubCell"/>
</dbReference>
<evidence type="ECO:0000256" key="3">
    <source>
        <dbReference type="ARBA" id="ARBA00020203"/>
    </source>
</evidence>
<keyword evidence="8 15" id="KW-0949">S-adenosyl-L-methionine</keyword>
<feature type="chain" id="PRO_5013681601" description="Ribosomal RNA-processing protein 8" evidence="17">
    <location>
        <begin position="17"/>
        <end position="434"/>
    </location>
</feature>
<evidence type="ECO:0000256" key="6">
    <source>
        <dbReference type="ARBA" id="ARBA00022603"/>
    </source>
</evidence>
<comment type="function">
    <text evidence="15">Probable methyltransferase required to silence rDNA.</text>
</comment>
<feature type="compositionally biased region" description="Polar residues" evidence="16">
    <location>
        <begin position="9"/>
        <end position="34"/>
    </location>
</feature>
<dbReference type="GO" id="GO:0046015">
    <property type="term" value="P:regulation of transcription by glucose"/>
    <property type="evidence" value="ECO:0007669"/>
    <property type="project" value="TreeGrafter"/>
</dbReference>
<dbReference type="Proteomes" id="UP000228934">
    <property type="component" value="Unassembled WGS sequence"/>
</dbReference>
<dbReference type="GO" id="GO:0006364">
    <property type="term" value="P:rRNA processing"/>
    <property type="evidence" value="ECO:0007669"/>
    <property type="project" value="UniProtKB-UniRule"/>
</dbReference>
<keyword evidence="7 15" id="KW-0808">Transferase</keyword>
<comment type="subcellular location">
    <subcellularLocation>
        <location evidence="1 15">Nucleus</location>
        <location evidence="1 15">Nucleolus</location>
    </subcellularLocation>
</comment>
<keyword evidence="5 15" id="KW-0698">rRNA processing</keyword>
<dbReference type="AlphaFoldDB" id="A0A2G9S014"/>
<dbReference type="FunFam" id="3.40.50.150:FF:000068">
    <property type="entry name" value="Ribosomal RNA-processing protein 8"/>
    <property type="match status" value="1"/>
</dbReference>
<feature type="region of interest" description="Disordered" evidence="16">
    <location>
        <begin position="181"/>
        <end position="216"/>
    </location>
</feature>
<evidence type="ECO:0000256" key="11">
    <source>
        <dbReference type="ARBA" id="ARBA00023163"/>
    </source>
</evidence>
<dbReference type="Gene3D" id="3.40.50.150">
    <property type="entry name" value="Vaccinia Virus protein VP39"/>
    <property type="match status" value="1"/>
</dbReference>
<evidence type="ECO:0000256" key="16">
    <source>
        <dbReference type="SAM" id="MobiDB-lite"/>
    </source>
</evidence>
<evidence type="ECO:0000256" key="8">
    <source>
        <dbReference type="ARBA" id="ARBA00022691"/>
    </source>
</evidence>
<dbReference type="FunFam" id="1.10.10.2150:FF:000001">
    <property type="entry name" value="Ribosomal RNA-processing protein 8"/>
    <property type="match status" value="1"/>
</dbReference>
<dbReference type="GO" id="GO:0000183">
    <property type="term" value="P:rDNA heterochromatin formation"/>
    <property type="evidence" value="ECO:0007669"/>
    <property type="project" value="TreeGrafter"/>
</dbReference>
<evidence type="ECO:0000256" key="7">
    <source>
        <dbReference type="ARBA" id="ARBA00022679"/>
    </source>
</evidence>
<dbReference type="InterPro" id="IPR029063">
    <property type="entry name" value="SAM-dependent_MTases_sf"/>
</dbReference>
<evidence type="ECO:0000256" key="5">
    <source>
        <dbReference type="ARBA" id="ARBA00022552"/>
    </source>
</evidence>
<evidence type="ECO:0000256" key="15">
    <source>
        <dbReference type="RuleBase" id="RU365074"/>
    </source>
</evidence>
<dbReference type="GO" id="GO:0033553">
    <property type="term" value="C:rDNA heterochromatin"/>
    <property type="evidence" value="ECO:0007669"/>
    <property type="project" value="TreeGrafter"/>
</dbReference>
<comment type="similarity">
    <text evidence="2 15">Belongs to the methyltransferase superfamily. RRP8 family.</text>
</comment>
<evidence type="ECO:0000256" key="1">
    <source>
        <dbReference type="ARBA" id="ARBA00004604"/>
    </source>
</evidence>
<feature type="region of interest" description="Disordered" evidence="16">
    <location>
        <begin position="1"/>
        <end position="167"/>
    </location>
</feature>
<keyword evidence="12 15" id="KW-0539">Nucleus</keyword>
<gene>
    <name evidence="18" type="ORF">AB205_0161810</name>
</gene>
<evidence type="ECO:0000313" key="19">
    <source>
        <dbReference type="Proteomes" id="UP000228934"/>
    </source>
</evidence>
<sequence length="434" mass="48495">MFALFLSSVGISATKSSTPESEAPSTDTGTQLSRKQWRNKLKNRKRNRNKFKPCPEKLKNMMDSGNKGEKGTGGGKSECDPLRDPSRDHGGKGKRLKKDRGGPESGSHIIVQPGSVKRSINEEDDDTSLPGGSSTDKGEGQKKVYRKEKMPGDSKCDPASPRMTPVEKARLKKLKKLLKKEFARGKRDMAPDENPEDTTGANDPIPPEGEGTDRSVTLRSRMEQRLHSARFRYINEQLYTSESREAAHLFQGDPEAFTIYHTGFSQQVQRWPVNPITEIIKYVKNRPPSLVVADFGCGDAQLARSVRNKVHSFDLVALNDLVTVCDMAQVPLSDGIVDIAVFCLSLMGKNLSDFLREANRVLKMEGVLLVAEVSSRFDDVRQFLSAMSQLGFKCVNKNTDNSHFYLFEFSKIRLARDASKHPGLQLKPCLYKKR</sequence>
<dbReference type="GO" id="GO:0042149">
    <property type="term" value="P:cellular response to glucose starvation"/>
    <property type="evidence" value="ECO:0007669"/>
    <property type="project" value="TreeGrafter"/>
</dbReference>